<dbReference type="EMBL" id="CAJPDT010000192">
    <property type="protein sequence ID" value="CAF9942519.1"/>
    <property type="molecule type" value="Genomic_DNA"/>
</dbReference>
<gene>
    <name evidence="7" type="ORF">IMSHALPRED_003861</name>
</gene>
<evidence type="ECO:0000256" key="5">
    <source>
        <dbReference type="SAM" id="MobiDB-lite"/>
    </source>
</evidence>
<evidence type="ECO:0000256" key="6">
    <source>
        <dbReference type="SAM" id="Phobius"/>
    </source>
</evidence>
<dbReference type="GO" id="GO:0016020">
    <property type="term" value="C:membrane"/>
    <property type="evidence" value="ECO:0007669"/>
    <property type="project" value="UniProtKB-SubCell"/>
</dbReference>
<dbReference type="InterPro" id="IPR051694">
    <property type="entry name" value="Immunoregulatory_rcpt-like"/>
</dbReference>
<dbReference type="AlphaFoldDB" id="A0A8H3J8C0"/>
<keyword evidence="8" id="KW-1185">Reference proteome</keyword>
<dbReference type="PANTHER" id="PTHR15549:SF30">
    <property type="entry name" value="MID2 DOMAIN-CONTAINING PROTEIN"/>
    <property type="match status" value="1"/>
</dbReference>
<comment type="caution">
    <text evidence="7">The sequence shown here is derived from an EMBL/GenBank/DDBJ whole genome shotgun (WGS) entry which is preliminary data.</text>
</comment>
<protein>
    <submittedName>
        <fullName evidence="7">Uncharacterized protein</fullName>
    </submittedName>
</protein>
<feature type="region of interest" description="Disordered" evidence="5">
    <location>
        <begin position="177"/>
        <end position="211"/>
    </location>
</feature>
<feature type="compositionally biased region" description="Low complexity" evidence="5">
    <location>
        <begin position="93"/>
        <end position="110"/>
    </location>
</feature>
<keyword evidence="2 6" id="KW-0812">Transmembrane</keyword>
<feature type="compositionally biased region" description="Basic and acidic residues" evidence="5">
    <location>
        <begin position="196"/>
        <end position="211"/>
    </location>
</feature>
<feature type="compositionally biased region" description="Pro residues" evidence="5">
    <location>
        <begin position="111"/>
        <end position="127"/>
    </location>
</feature>
<dbReference type="Proteomes" id="UP000664534">
    <property type="component" value="Unassembled WGS sequence"/>
</dbReference>
<proteinExistence type="predicted"/>
<dbReference type="GO" id="GO:0071944">
    <property type="term" value="C:cell periphery"/>
    <property type="evidence" value="ECO:0007669"/>
    <property type="project" value="UniProtKB-ARBA"/>
</dbReference>
<evidence type="ECO:0000256" key="4">
    <source>
        <dbReference type="ARBA" id="ARBA00023136"/>
    </source>
</evidence>
<keyword evidence="4 6" id="KW-0472">Membrane</keyword>
<name>A0A8H3J8C0_9LECA</name>
<sequence length="211" mass="22212">MNKKVAETINHSITVNCGTLNAASSVNCVYTTIYNKESPHDQSIISPTYVSRTTTIAQSSLYPFTFTNVTVSATAAATPQNSLATPTTPPNNIPTTISPSSTSTTSTSPSKAPPTTLPPHPHSPPLTPGAKAGIGISVPLGILALCGLGLLLYRHKRHKENSRASQTENFLQAEGYVAENEGKDVPAPDNSGVYEMQERGSLDRGGVHELG</sequence>
<evidence type="ECO:0000313" key="7">
    <source>
        <dbReference type="EMBL" id="CAF9942519.1"/>
    </source>
</evidence>
<evidence type="ECO:0000256" key="2">
    <source>
        <dbReference type="ARBA" id="ARBA00022692"/>
    </source>
</evidence>
<feature type="transmembrane region" description="Helical" evidence="6">
    <location>
        <begin position="132"/>
        <end position="153"/>
    </location>
</feature>
<accession>A0A8H3J8C0</accession>
<keyword evidence="3 6" id="KW-1133">Transmembrane helix</keyword>
<organism evidence="7 8">
    <name type="scientific">Imshaugia aleurites</name>
    <dbReference type="NCBI Taxonomy" id="172621"/>
    <lineage>
        <taxon>Eukaryota</taxon>
        <taxon>Fungi</taxon>
        <taxon>Dikarya</taxon>
        <taxon>Ascomycota</taxon>
        <taxon>Pezizomycotina</taxon>
        <taxon>Lecanoromycetes</taxon>
        <taxon>OSLEUM clade</taxon>
        <taxon>Lecanoromycetidae</taxon>
        <taxon>Lecanorales</taxon>
        <taxon>Lecanorineae</taxon>
        <taxon>Parmeliaceae</taxon>
        <taxon>Imshaugia</taxon>
    </lineage>
</organism>
<feature type="region of interest" description="Disordered" evidence="5">
    <location>
        <begin position="80"/>
        <end position="130"/>
    </location>
</feature>
<dbReference type="PANTHER" id="PTHR15549">
    <property type="entry name" value="PAIRED IMMUNOGLOBULIN-LIKE TYPE 2 RECEPTOR"/>
    <property type="match status" value="1"/>
</dbReference>
<comment type="subcellular location">
    <subcellularLocation>
        <location evidence="1">Membrane</location>
        <topology evidence="1">Single-pass membrane protein</topology>
    </subcellularLocation>
</comment>
<reference evidence="7" key="1">
    <citation type="submission" date="2021-03" db="EMBL/GenBank/DDBJ databases">
        <authorList>
            <person name="Tagirdzhanova G."/>
        </authorList>
    </citation>
    <scope>NUCLEOTIDE SEQUENCE</scope>
</reference>
<evidence type="ECO:0000256" key="3">
    <source>
        <dbReference type="ARBA" id="ARBA00022989"/>
    </source>
</evidence>
<evidence type="ECO:0000256" key="1">
    <source>
        <dbReference type="ARBA" id="ARBA00004167"/>
    </source>
</evidence>
<evidence type="ECO:0000313" key="8">
    <source>
        <dbReference type="Proteomes" id="UP000664534"/>
    </source>
</evidence>